<evidence type="ECO:0008006" key="7">
    <source>
        <dbReference type="Google" id="ProtNLM"/>
    </source>
</evidence>
<comment type="similarity">
    <text evidence="2">Belongs to the NOC2 family.</text>
</comment>
<keyword evidence="6" id="KW-1185">Reference proteome</keyword>
<dbReference type="GO" id="GO:0005654">
    <property type="term" value="C:nucleoplasm"/>
    <property type="evidence" value="ECO:0007669"/>
    <property type="project" value="TreeGrafter"/>
</dbReference>
<sequence length="685" mass="78330">MAKKLGKKARKFANKHLQGGAKRSRKLRSQFNRRTRKDGKGREDGGRLDGDGDEEMRRSEPTMNTHDDVATLANSLEFPEDENEFDGDLSDSDGYLSEDPECPYYSDSEDGNVLKDSIVQDGLDGQNNDMNLAVKKQKKKLKKLLDKDPEFANFLGKWESELVSHESDEDSDEQDEMDSGDDGVDAGDKNPPSDKILTSKTISEWCQLVSKDPKAPALRNLLNAFRDACRFGLHSSSLSTQRLQSTEVFYQIITFILSEADNIFRSLLDIPDDDKGKLMNLRNGQKWQDVEPLIKSYLRNCLDLLSQLTDNQILTNVLTRLRASAVYFSAYPSTSRRLLKILIHFWASGDQSLSLSSFLMIREVVSLLPDCLDLCLTKGYNTYLSSSKLVDNRNIKNIDLFMNCLVELYSLDVQKSGERAATSVGQLSAILRQVSKSKEKEDLLKIDNWQYINCINLWVRFICVNYKDCHNVHSLLSSVAQIIRGVAYLLPGMRYLPLRLKLAQMLNELLNCNQMFFPVPSLIFGCLEFREIFQKEQTEKTNIHFSSLLKVPRNLLKSRDFQEQCILSAIEVLSAHFAQWSYHVAFPEVATIPLILLKRLHEQTTIDSLHRPLKRLIDQVSENRDFVQRKREVVSFSPNDMSSVESFLEDEKMSGNASFTQYYESVSKNRQSRERPRRGLNLSVK</sequence>
<keyword evidence="3" id="KW-0539">Nucleus</keyword>
<feature type="region of interest" description="Disordered" evidence="4">
    <location>
        <begin position="1"/>
        <end position="130"/>
    </location>
</feature>
<evidence type="ECO:0000256" key="2">
    <source>
        <dbReference type="ARBA" id="ARBA00005907"/>
    </source>
</evidence>
<comment type="subcellular location">
    <subcellularLocation>
        <location evidence="1">Nucleus</location>
    </subcellularLocation>
</comment>
<dbReference type="GO" id="GO:0030691">
    <property type="term" value="C:Noc2p-Noc3p complex"/>
    <property type="evidence" value="ECO:0007669"/>
    <property type="project" value="TreeGrafter"/>
</dbReference>
<reference evidence="5" key="1">
    <citation type="submission" date="2023-07" db="EMBL/GenBank/DDBJ databases">
        <title>A chromosome-level genome assembly of Lolium multiflorum.</title>
        <authorList>
            <person name="Chen Y."/>
            <person name="Copetti D."/>
            <person name="Kolliker R."/>
            <person name="Studer B."/>
        </authorList>
    </citation>
    <scope>NUCLEOTIDE SEQUENCE</scope>
    <source>
        <strain evidence="5">02402/16</strain>
        <tissue evidence="5">Leaf</tissue>
    </source>
</reference>
<evidence type="ECO:0000256" key="3">
    <source>
        <dbReference type="ARBA" id="ARBA00023242"/>
    </source>
</evidence>
<dbReference type="PANTHER" id="PTHR12687">
    <property type="entry name" value="NUCLEOLAR COMPLEX 2 AND RAD4-RELATED"/>
    <property type="match status" value="1"/>
</dbReference>
<evidence type="ECO:0000256" key="4">
    <source>
        <dbReference type="SAM" id="MobiDB-lite"/>
    </source>
</evidence>
<dbReference type="Proteomes" id="UP001231189">
    <property type="component" value="Unassembled WGS sequence"/>
</dbReference>
<dbReference type="Pfam" id="PF03715">
    <property type="entry name" value="Noc2"/>
    <property type="match status" value="1"/>
</dbReference>
<feature type="region of interest" description="Disordered" evidence="4">
    <location>
        <begin position="162"/>
        <end position="196"/>
    </location>
</feature>
<accession>A0AAD8QEZ9</accession>
<protein>
    <recommendedName>
        <fullName evidence="7">Noc2p family</fullName>
    </recommendedName>
</protein>
<name>A0AAD8QEZ9_LOLMU</name>
<comment type="caution">
    <text evidence="5">The sequence shown here is derived from an EMBL/GenBank/DDBJ whole genome shotgun (WGS) entry which is preliminary data.</text>
</comment>
<feature type="compositionally biased region" description="Acidic residues" evidence="4">
    <location>
        <begin position="78"/>
        <end position="101"/>
    </location>
</feature>
<evidence type="ECO:0000313" key="5">
    <source>
        <dbReference type="EMBL" id="KAK1599909.1"/>
    </source>
</evidence>
<feature type="compositionally biased region" description="Basic and acidic residues" evidence="4">
    <location>
        <begin position="38"/>
        <end position="69"/>
    </location>
</feature>
<evidence type="ECO:0000256" key="1">
    <source>
        <dbReference type="ARBA" id="ARBA00004123"/>
    </source>
</evidence>
<organism evidence="5 6">
    <name type="scientific">Lolium multiflorum</name>
    <name type="common">Italian ryegrass</name>
    <name type="synonym">Lolium perenne subsp. multiflorum</name>
    <dbReference type="NCBI Taxonomy" id="4521"/>
    <lineage>
        <taxon>Eukaryota</taxon>
        <taxon>Viridiplantae</taxon>
        <taxon>Streptophyta</taxon>
        <taxon>Embryophyta</taxon>
        <taxon>Tracheophyta</taxon>
        <taxon>Spermatophyta</taxon>
        <taxon>Magnoliopsida</taxon>
        <taxon>Liliopsida</taxon>
        <taxon>Poales</taxon>
        <taxon>Poaceae</taxon>
        <taxon>BOP clade</taxon>
        <taxon>Pooideae</taxon>
        <taxon>Poodae</taxon>
        <taxon>Poeae</taxon>
        <taxon>Poeae Chloroplast Group 2 (Poeae type)</taxon>
        <taxon>Loliodinae</taxon>
        <taxon>Loliinae</taxon>
        <taxon>Lolium</taxon>
    </lineage>
</organism>
<feature type="compositionally biased region" description="Basic residues" evidence="4">
    <location>
        <begin position="1"/>
        <end position="14"/>
    </location>
</feature>
<dbReference type="GO" id="GO:0030690">
    <property type="term" value="C:Noc1p-Noc2p complex"/>
    <property type="evidence" value="ECO:0007669"/>
    <property type="project" value="TreeGrafter"/>
</dbReference>
<dbReference type="GO" id="GO:0005730">
    <property type="term" value="C:nucleolus"/>
    <property type="evidence" value="ECO:0007669"/>
    <property type="project" value="TreeGrafter"/>
</dbReference>
<feature type="region of interest" description="Disordered" evidence="4">
    <location>
        <begin position="665"/>
        <end position="685"/>
    </location>
</feature>
<dbReference type="GO" id="GO:0042273">
    <property type="term" value="P:ribosomal large subunit biogenesis"/>
    <property type="evidence" value="ECO:0007669"/>
    <property type="project" value="TreeGrafter"/>
</dbReference>
<dbReference type="InterPro" id="IPR005343">
    <property type="entry name" value="Noc2"/>
</dbReference>
<dbReference type="PANTHER" id="PTHR12687:SF8">
    <property type="entry name" value="PROTEIN REBELOTE"/>
    <property type="match status" value="1"/>
</dbReference>
<evidence type="ECO:0000313" key="6">
    <source>
        <dbReference type="Proteomes" id="UP001231189"/>
    </source>
</evidence>
<feature type="compositionally biased region" description="Basic residues" evidence="4">
    <location>
        <begin position="22"/>
        <end position="37"/>
    </location>
</feature>
<feature type="compositionally biased region" description="Acidic residues" evidence="4">
    <location>
        <begin position="167"/>
        <end position="185"/>
    </location>
</feature>
<dbReference type="EMBL" id="JAUUTY010000571">
    <property type="protein sequence ID" value="KAK1599909.1"/>
    <property type="molecule type" value="Genomic_DNA"/>
</dbReference>
<dbReference type="AlphaFoldDB" id="A0AAD8QEZ9"/>
<gene>
    <name evidence="5" type="ORF">QYE76_017627</name>
</gene>
<proteinExistence type="inferred from homology"/>